<evidence type="ECO:0000256" key="11">
    <source>
        <dbReference type="ARBA" id="ARBA00022989"/>
    </source>
</evidence>
<dbReference type="SUPFAM" id="SSF158472">
    <property type="entry name" value="HAMP domain-like"/>
    <property type="match status" value="1"/>
</dbReference>
<comment type="catalytic activity">
    <reaction evidence="1">
        <text>ATP + protein L-histidine = ADP + protein N-phospho-L-histidine.</text>
        <dbReference type="EC" id="2.7.13.3"/>
    </reaction>
</comment>
<dbReference type="Pfam" id="PF00512">
    <property type="entry name" value="HisKA"/>
    <property type="match status" value="1"/>
</dbReference>
<keyword evidence="9 17" id="KW-0418">Kinase</keyword>
<dbReference type="Gene3D" id="1.10.287.130">
    <property type="match status" value="1"/>
</dbReference>
<evidence type="ECO:0000256" key="14">
    <source>
        <dbReference type="SAM" id="Phobius"/>
    </source>
</evidence>
<dbReference type="SMART" id="SM00387">
    <property type="entry name" value="HATPase_c"/>
    <property type="match status" value="1"/>
</dbReference>
<dbReference type="InterPro" id="IPR036097">
    <property type="entry name" value="HisK_dim/P_sf"/>
</dbReference>
<gene>
    <name evidence="17" type="ORF">H9661_16100</name>
</gene>
<keyword evidence="11 14" id="KW-1133">Transmembrane helix</keyword>
<dbReference type="CDD" id="cd06225">
    <property type="entry name" value="HAMP"/>
    <property type="match status" value="1"/>
</dbReference>
<sequence>MEWLKQMNLKKSFFCLILIFLLIAIILSILVFLGCSKIQQTIAPAISIDIENNKLTSDLETDSNRSINTWYNVLNIIQIALPVIFIIVALLAADIVFYHIKLKQPLAILENGAEKIMRNDLDFTIKKYSDDELGSLCTTFESMRCELLKSKKELWRQVEERKQLNAAFSHDLRNPITVLKGAIKILEKGFLNGKITAQNAQDNLNLIDKYIKRIEIYVKNMNTVQSLEDVQCVLESTNWNTFVEEFYESIHLLVEGTDIDVLINIEKENSIVWIDKAIILNVAENLITNAIRYTKTKIQIDFSLNKNEIILSIQDNGVGFPEKILKHGTEPFIRGEEINRHFEHFGLGLYICQLMCKKHGGVLELQNNFTGALCKAKFYICKKT</sequence>
<dbReference type="RefSeq" id="WP_191769783.1">
    <property type="nucleotide sequence ID" value="NZ_JACSRA010000030.1"/>
</dbReference>
<keyword evidence="12" id="KW-0902">Two-component regulatory system</keyword>
<evidence type="ECO:0000256" key="9">
    <source>
        <dbReference type="ARBA" id="ARBA00022777"/>
    </source>
</evidence>
<evidence type="ECO:0000256" key="12">
    <source>
        <dbReference type="ARBA" id="ARBA00023012"/>
    </source>
</evidence>
<dbReference type="EMBL" id="JACSRA010000030">
    <property type="protein sequence ID" value="MBD7912874.1"/>
    <property type="molecule type" value="Genomic_DNA"/>
</dbReference>
<evidence type="ECO:0000256" key="2">
    <source>
        <dbReference type="ARBA" id="ARBA00004651"/>
    </source>
</evidence>
<keyword evidence="7 14" id="KW-0812">Transmembrane</keyword>
<protein>
    <recommendedName>
        <fullName evidence="3">histidine kinase</fullName>
        <ecNumber evidence="3">2.7.13.3</ecNumber>
    </recommendedName>
</protein>
<feature type="transmembrane region" description="Helical" evidence="14">
    <location>
        <begin position="76"/>
        <end position="98"/>
    </location>
</feature>
<reference evidence="17 18" key="1">
    <citation type="submission" date="2020-08" db="EMBL/GenBank/DDBJ databases">
        <title>A Genomic Blueprint of the Chicken Gut Microbiome.</title>
        <authorList>
            <person name="Gilroy R."/>
            <person name="Ravi A."/>
            <person name="Getino M."/>
            <person name="Pursley I."/>
            <person name="Horton D.L."/>
            <person name="Alikhan N.-F."/>
            <person name="Baker D."/>
            <person name="Gharbi K."/>
            <person name="Hall N."/>
            <person name="Watson M."/>
            <person name="Adriaenssens E.M."/>
            <person name="Foster-Nyarko E."/>
            <person name="Jarju S."/>
            <person name="Secka A."/>
            <person name="Antonio M."/>
            <person name="Oren A."/>
            <person name="Chaudhuri R."/>
            <person name="La Ragione R.M."/>
            <person name="Hildebrand F."/>
            <person name="Pallen M.J."/>
        </authorList>
    </citation>
    <scope>NUCLEOTIDE SEQUENCE [LARGE SCALE GENOMIC DNA]</scope>
    <source>
        <strain evidence="17 18">Sa3CVN1</strain>
    </source>
</reference>
<evidence type="ECO:0000259" key="16">
    <source>
        <dbReference type="PROSITE" id="PS50885"/>
    </source>
</evidence>
<dbReference type="EC" id="2.7.13.3" evidence="3"/>
<keyword evidence="10" id="KW-0067">ATP-binding</keyword>
<evidence type="ECO:0000256" key="1">
    <source>
        <dbReference type="ARBA" id="ARBA00000085"/>
    </source>
</evidence>
<dbReference type="Gene3D" id="3.30.565.10">
    <property type="entry name" value="Histidine kinase-like ATPase, C-terminal domain"/>
    <property type="match status" value="1"/>
</dbReference>
<evidence type="ECO:0000256" key="3">
    <source>
        <dbReference type="ARBA" id="ARBA00012438"/>
    </source>
</evidence>
<keyword evidence="8" id="KW-0547">Nucleotide-binding</keyword>
<dbReference type="PANTHER" id="PTHR45528">
    <property type="entry name" value="SENSOR HISTIDINE KINASE CPXA"/>
    <property type="match status" value="1"/>
</dbReference>
<dbReference type="SUPFAM" id="SSF55874">
    <property type="entry name" value="ATPase domain of HSP90 chaperone/DNA topoisomerase II/histidine kinase"/>
    <property type="match status" value="1"/>
</dbReference>
<evidence type="ECO:0000256" key="4">
    <source>
        <dbReference type="ARBA" id="ARBA00022475"/>
    </source>
</evidence>
<feature type="domain" description="HAMP" evidence="16">
    <location>
        <begin position="100"/>
        <end position="152"/>
    </location>
</feature>
<keyword evidence="6" id="KW-0808">Transferase</keyword>
<dbReference type="GO" id="GO:0016301">
    <property type="term" value="F:kinase activity"/>
    <property type="evidence" value="ECO:0007669"/>
    <property type="project" value="UniProtKB-KW"/>
</dbReference>
<dbReference type="InterPro" id="IPR005467">
    <property type="entry name" value="His_kinase_dom"/>
</dbReference>
<comment type="subcellular location">
    <subcellularLocation>
        <location evidence="2">Cell membrane</location>
        <topology evidence="2">Multi-pass membrane protein</topology>
    </subcellularLocation>
</comment>
<dbReference type="InterPro" id="IPR003660">
    <property type="entry name" value="HAMP_dom"/>
</dbReference>
<dbReference type="InterPro" id="IPR050398">
    <property type="entry name" value="HssS/ArlS-like"/>
</dbReference>
<dbReference type="PROSITE" id="PS50109">
    <property type="entry name" value="HIS_KIN"/>
    <property type="match status" value="1"/>
</dbReference>
<dbReference type="PROSITE" id="PS50885">
    <property type="entry name" value="HAMP"/>
    <property type="match status" value="1"/>
</dbReference>
<dbReference type="PANTHER" id="PTHR45528:SF1">
    <property type="entry name" value="SENSOR HISTIDINE KINASE CPXA"/>
    <property type="match status" value="1"/>
</dbReference>
<evidence type="ECO:0000256" key="8">
    <source>
        <dbReference type="ARBA" id="ARBA00022741"/>
    </source>
</evidence>
<dbReference type="SUPFAM" id="SSF47384">
    <property type="entry name" value="Homodimeric domain of signal transducing histidine kinase"/>
    <property type="match status" value="1"/>
</dbReference>
<dbReference type="InterPro" id="IPR003594">
    <property type="entry name" value="HATPase_dom"/>
</dbReference>
<evidence type="ECO:0000256" key="6">
    <source>
        <dbReference type="ARBA" id="ARBA00022679"/>
    </source>
</evidence>
<dbReference type="Pfam" id="PF02518">
    <property type="entry name" value="HATPase_c"/>
    <property type="match status" value="1"/>
</dbReference>
<dbReference type="Proteomes" id="UP000627781">
    <property type="component" value="Unassembled WGS sequence"/>
</dbReference>
<organism evidence="17 18">
    <name type="scientific">Clostridium cibarium</name>
    <dbReference type="NCBI Taxonomy" id="2762247"/>
    <lineage>
        <taxon>Bacteria</taxon>
        <taxon>Bacillati</taxon>
        <taxon>Bacillota</taxon>
        <taxon>Clostridia</taxon>
        <taxon>Eubacteriales</taxon>
        <taxon>Clostridiaceae</taxon>
        <taxon>Clostridium</taxon>
    </lineage>
</organism>
<evidence type="ECO:0000313" key="18">
    <source>
        <dbReference type="Proteomes" id="UP000627781"/>
    </source>
</evidence>
<dbReference type="Gene3D" id="6.10.340.10">
    <property type="match status" value="1"/>
</dbReference>
<keyword evidence="4" id="KW-1003">Cell membrane</keyword>
<dbReference type="InterPro" id="IPR036890">
    <property type="entry name" value="HATPase_C_sf"/>
</dbReference>
<evidence type="ECO:0000256" key="10">
    <source>
        <dbReference type="ARBA" id="ARBA00022840"/>
    </source>
</evidence>
<dbReference type="PROSITE" id="PS51257">
    <property type="entry name" value="PROKAR_LIPOPROTEIN"/>
    <property type="match status" value="1"/>
</dbReference>
<evidence type="ECO:0000256" key="13">
    <source>
        <dbReference type="ARBA" id="ARBA00023136"/>
    </source>
</evidence>
<evidence type="ECO:0000259" key="15">
    <source>
        <dbReference type="PROSITE" id="PS50109"/>
    </source>
</evidence>
<accession>A0ABR8PXI4</accession>
<name>A0ABR8PXI4_9CLOT</name>
<evidence type="ECO:0000256" key="7">
    <source>
        <dbReference type="ARBA" id="ARBA00022692"/>
    </source>
</evidence>
<comment type="caution">
    <text evidence="17">The sequence shown here is derived from an EMBL/GenBank/DDBJ whole genome shotgun (WGS) entry which is preliminary data.</text>
</comment>
<dbReference type="Pfam" id="PF00672">
    <property type="entry name" value="HAMP"/>
    <property type="match status" value="1"/>
</dbReference>
<keyword evidence="13 14" id="KW-0472">Membrane</keyword>
<keyword evidence="5" id="KW-0597">Phosphoprotein</keyword>
<evidence type="ECO:0000313" key="17">
    <source>
        <dbReference type="EMBL" id="MBD7912874.1"/>
    </source>
</evidence>
<feature type="domain" description="Histidine kinase" evidence="15">
    <location>
        <begin position="167"/>
        <end position="368"/>
    </location>
</feature>
<dbReference type="SMART" id="SM00388">
    <property type="entry name" value="HisKA"/>
    <property type="match status" value="1"/>
</dbReference>
<dbReference type="InterPro" id="IPR003661">
    <property type="entry name" value="HisK_dim/P_dom"/>
</dbReference>
<keyword evidence="18" id="KW-1185">Reference proteome</keyword>
<dbReference type="CDD" id="cd00082">
    <property type="entry name" value="HisKA"/>
    <property type="match status" value="1"/>
</dbReference>
<feature type="transmembrane region" description="Helical" evidence="14">
    <location>
        <begin position="12"/>
        <end position="33"/>
    </location>
</feature>
<evidence type="ECO:0000256" key="5">
    <source>
        <dbReference type="ARBA" id="ARBA00022553"/>
    </source>
</evidence>
<proteinExistence type="predicted"/>